<evidence type="ECO:0000256" key="8">
    <source>
        <dbReference type="SAM" id="MobiDB-lite"/>
    </source>
</evidence>
<dbReference type="InterPro" id="IPR037519">
    <property type="entry name" value="LITAF_fam"/>
</dbReference>
<evidence type="ECO:0000256" key="3">
    <source>
        <dbReference type="ARBA" id="ARBA00004630"/>
    </source>
</evidence>
<dbReference type="Pfam" id="PF10601">
    <property type="entry name" value="zf-LITAF-like"/>
    <property type="match status" value="1"/>
</dbReference>
<dbReference type="OMA" id="CSARVMT"/>
<dbReference type="PANTHER" id="PTHR23292">
    <property type="entry name" value="LIPOPOLYSACCHARIDE-INDUCED TUMOR NECROSIS FACTOR-ALPHA FACTOR"/>
    <property type="match status" value="1"/>
</dbReference>
<evidence type="ECO:0000256" key="2">
    <source>
        <dbReference type="ARBA" id="ARBA00004481"/>
    </source>
</evidence>
<feature type="non-terminal residue" evidence="11">
    <location>
        <position position="159"/>
    </location>
</feature>
<dbReference type="InterPro" id="IPR006629">
    <property type="entry name" value="LITAF"/>
</dbReference>
<evidence type="ECO:0000256" key="7">
    <source>
        <dbReference type="ARBA" id="ARBA00023136"/>
    </source>
</evidence>
<dbReference type="Proteomes" id="UP000054359">
    <property type="component" value="Unassembled WGS sequence"/>
</dbReference>
<feature type="transmembrane region" description="Helical" evidence="9">
    <location>
        <begin position="111"/>
        <end position="136"/>
    </location>
</feature>
<gene>
    <name evidence="11" type="ORF">X975_22094</name>
</gene>
<dbReference type="OrthoDB" id="4713066at2759"/>
<accession>A0A087ULK0</accession>
<keyword evidence="9" id="KW-1133">Transmembrane helix</keyword>
<evidence type="ECO:0000259" key="10">
    <source>
        <dbReference type="PROSITE" id="PS51837"/>
    </source>
</evidence>
<evidence type="ECO:0000256" key="4">
    <source>
        <dbReference type="ARBA" id="ARBA00005975"/>
    </source>
</evidence>
<evidence type="ECO:0000256" key="5">
    <source>
        <dbReference type="ARBA" id="ARBA00022723"/>
    </source>
</evidence>
<evidence type="ECO:0000313" key="12">
    <source>
        <dbReference type="Proteomes" id="UP000054359"/>
    </source>
</evidence>
<keyword evidence="6" id="KW-0862">Zinc</keyword>
<dbReference type="STRING" id="407821.A0A087ULK0"/>
<name>A0A087ULK0_STEMI</name>
<dbReference type="GO" id="GO:0031902">
    <property type="term" value="C:late endosome membrane"/>
    <property type="evidence" value="ECO:0007669"/>
    <property type="project" value="UniProtKB-SubCell"/>
</dbReference>
<dbReference type="PROSITE" id="PS51837">
    <property type="entry name" value="LITAF"/>
    <property type="match status" value="1"/>
</dbReference>
<organism evidence="11 12">
    <name type="scientific">Stegodyphus mimosarum</name>
    <name type="common">African social velvet spider</name>
    <dbReference type="NCBI Taxonomy" id="407821"/>
    <lineage>
        <taxon>Eukaryota</taxon>
        <taxon>Metazoa</taxon>
        <taxon>Ecdysozoa</taxon>
        <taxon>Arthropoda</taxon>
        <taxon>Chelicerata</taxon>
        <taxon>Arachnida</taxon>
        <taxon>Araneae</taxon>
        <taxon>Araneomorphae</taxon>
        <taxon>Entelegynae</taxon>
        <taxon>Eresoidea</taxon>
        <taxon>Eresidae</taxon>
        <taxon>Stegodyphus</taxon>
    </lineage>
</organism>
<evidence type="ECO:0000256" key="6">
    <source>
        <dbReference type="ARBA" id="ARBA00022833"/>
    </source>
</evidence>
<keyword evidence="12" id="KW-1185">Reference proteome</keyword>
<evidence type="ECO:0000256" key="9">
    <source>
        <dbReference type="SAM" id="Phobius"/>
    </source>
</evidence>
<reference evidence="11 12" key="1">
    <citation type="submission" date="2013-11" db="EMBL/GenBank/DDBJ databases">
        <title>Genome sequencing of Stegodyphus mimosarum.</title>
        <authorList>
            <person name="Bechsgaard J."/>
        </authorList>
    </citation>
    <scope>NUCLEOTIDE SEQUENCE [LARGE SCALE GENOMIC DNA]</scope>
</reference>
<comment type="subcellular location">
    <subcellularLocation>
        <location evidence="2">Endosome membrane</location>
        <topology evidence="2">Peripheral membrane protein</topology>
    </subcellularLocation>
    <subcellularLocation>
        <location evidence="1">Late endosome membrane</location>
    </subcellularLocation>
    <subcellularLocation>
        <location evidence="3">Lysosome membrane</location>
        <topology evidence="3">Peripheral membrane protein</topology>
        <orientation evidence="3">Cytoplasmic side</orientation>
    </subcellularLocation>
</comment>
<evidence type="ECO:0000313" key="11">
    <source>
        <dbReference type="EMBL" id="KFM78239.1"/>
    </source>
</evidence>
<evidence type="ECO:0000256" key="1">
    <source>
        <dbReference type="ARBA" id="ARBA00004414"/>
    </source>
</evidence>
<dbReference type="PANTHER" id="PTHR23292:SF6">
    <property type="entry name" value="FI16602P1-RELATED"/>
    <property type="match status" value="1"/>
</dbReference>
<dbReference type="AlphaFoldDB" id="A0A087ULK0"/>
<proteinExistence type="inferred from homology"/>
<keyword evidence="9" id="KW-0812">Transmembrane</keyword>
<dbReference type="SMART" id="SM00714">
    <property type="entry name" value="LITAF"/>
    <property type="match status" value="1"/>
</dbReference>
<dbReference type="GO" id="GO:0008270">
    <property type="term" value="F:zinc ion binding"/>
    <property type="evidence" value="ECO:0007669"/>
    <property type="project" value="TreeGrafter"/>
</dbReference>
<feature type="domain" description="LITAF" evidence="10">
    <location>
        <begin position="74"/>
        <end position="158"/>
    </location>
</feature>
<feature type="region of interest" description="Disordered" evidence="8">
    <location>
        <begin position="1"/>
        <end position="37"/>
    </location>
</feature>
<keyword evidence="5" id="KW-0479">Metal-binding</keyword>
<dbReference type="GO" id="GO:0005765">
    <property type="term" value="C:lysosomal membrane"/>
    <property type="evidence" value="ECO:0007669"/>
    <property type="project" value="UniProtKB-SubCell"/>
</dbReference>
<feature type="compositionally biased region" description="Pro residues" evidence="8">
    <location>
        <begin position="17"/>
        <end position="30"/>
    </location>
</feature>
<keyword evidence="7 9" id="KW-0472">Membrane</keyword>
<comment type="similarity">
    <text evidence="4">Belongs to the CDIP1/LITAF family.</text>
</comment>
<sequence length="159" mass="16401">MASKPDGKPVPGAASQVPPPYTPVDPPPAYAPTGGYPAGEGVPPAGYYTGPTIGGYQAPPTVILGAPSAAGSPPTVVTVVNVGQWGPFPMQVVCSHCSARVMTETSLSPGLLTWLLSGALVFVGCWLGCCLIPCCIPECQDIEHRCPNCKTHLGTFRRI</sequence>
<protein>
    <recommendedName>
        <fullName evidence="10">LITAF domain-containing protein</fullName>
    </recommendedName>
</protein>
<dbReference type="EMBL" id="KK120417">
    <property type="protein sequence ID" value="KFM78239.1"/>
    <property type="molecule type" value="Genomic_DNA"/>
</dbReference>